<evidence type="ECO:0000259" key="5">
    <source>
        <dbReference type="PROSITE" id="PS50002"/>
    </source>
</evidence>
<dbReference type="HOGENOM" id="CLU_064552_0_0_1"/>
<evidence type="ECO:0000313" key="7">
    <source>
        <dbReference type="Proteomes" id="UP000053257"/>
    </source>
</evidence>
<dbReference type="PANTHER" id="PTHR47174:SF3">
    <property type="entry name" value="BRIDGING INTEGRATOR 3"/>
    <property type="match status" value="1"/>
</dbReference>
<dbReference type="Gene3D" id="2.30.30.40">
    <property type="entry name" value="SH3 Domains"/>
    <property type="match status" value="1"/>
</dbReference>
<dbReference type="SMART" id="SM00326">
    <property type="entry name" value="SH3"/>
    <property type="match status" value="1"/>
</dbReference>
<dbReference type="Proteomes" id="UP000053257">
    <property type="component" value="Unassembled WGS sequence"/>
</dbReference>
<dbReference type="SUPFAM" id="SSF50044">
    <property type="entry name" value="SH3-domain"/>
    <property type="match status" value="1"/>
</dbReference>
<sequence length="239" mass="25069">MSPPTDPRTAALLDHVFSQTLSNISFLAAHDYISPVDASELSSRLTASQGRGNAVDNSLANSMQALAVAPVAIAAVPPPIRRNVPEPLQPRSRQARALWAYNEDGREPNDLSFSQGEIVEIVDETNADWWTGKCRGRQGLFPSNHVEKLNGPASPAAAPVPVYRPFGAVYQPADQPPPAQAGQVNSIGLQQTPGQVQGQDPKKPSRFGRLGETMANSAAGGVGFGAGAAIGSGIVNAIF</sequence>
<evidence type="ECO:0000313" key="6">
    <source>
        <dbReference type="EMBL" id="KIP11056.1"/>
    </source>
</evidence>
<dbReference type="GO" id="GO:0005737">
    <property type="term" value="C:cytoplasm"/>
    <property type="evidence" value="ECO:0007669"/>
    <property type="project" value="UniProtKB-SubCell"/>
</dbReference>
<dbReference type="GO" id="GO:0015629">
    <property type="term" value="C:actin cytoskeleton"/>
    <property type="evidence" value="ECO:0007669"/>
    <property type="project" value="TreeGrafter"/>
</dbReference>
<dbReference type="EMBL" id="KN840449">
    <property type="protein sequence ID" value="KIP11056.1"/>
    <property type="molecule type" value="Genomic_DNA"/>
</dbReference>
<dbReference type="GO" id="GO:0006897">
    <property type="term" value="P:endocytosis"/>
    <property type="evidence" value="ECO:0007669"/>
    <property type="project" value="InterPro"/>
</dbReference>
<accession>A0A0C3S542</accession>
<dbReference type="Pfam" id="PF00018">
    <property type="entry name" value="SH3_1"/>
    <property type="match status" value="1"/>
</dbReference>
<gene>
    <name evidence="6" type="ORF">PHLGIDRAFT_28175</name>
</gene>
<dbReference type="PROSITE" id="PS50002">
    <property type="entry name" value="SH3"/>
    <property type="match status" value="1"/>
</dbReference>
<evidence type="ECO:0000256" key="2">
    <source>
        <dbReference type="ARBA" id="ARBA00022443"/>
    </source>
</evidence>
<proteinExistence type="predicted"/>
<organism evidence="6 7">
    <name type="scientific">Phlebiopsis gigantea (strain 11061_1 CR5-6)</name>
    <name type="common">White-rot fungus</name>
    <name type="synonym">Peniophora gigantea</name>
    <dbReference type="NCBI Taxonomy" id="745531"/>
    <lineage>
        <taxon>Eukaryota</taxon>
        <taxon>Fungi</taxon>
        <taxon>Dikarya</taxon>
        <taxon>Basidiomycota</taxon>
        <taxon>Agaricomycotina</taxon>
        <taxon>Agaricomycetes</taxon>
        <taxon>Polyporales</taxon>
        <taxon>Phanerochaetaceae</taxon>
        <taxon>Phlebiopsis</taxon>
    </lineage>
</organism>
<dbReference type="GO" id="GO:0097320">
    <property type="term" value="P:plasma membrane tubulation"/>
    <property type="evidence" value="ECO:0007669"/>
    <property type="project" value="TreeGrafter"/>
</dbReference>
<dbReference type="FunFam" id="2.30.30.40:FF:000072">
    <property type="entry name" value="Unconventional Myosin IB"/>
    <property type="match status" value="1"/>
</dbReference>
<feature type="domain" description="SH3" evidence="5">
    <location>
        <begin position="90"/>
        <end position="151"/>
    </location>
</feature>
<keyword evidence="3" id="KW-0963">Cytoplasm</keyword>
<dbReference type="InterPro" id="IPR046982">
    <property type="entry name" value="BIN3/RVS161-like"/>
</dbReference>
<dbReference type="GO" id="GO:0008289">
    <property type="term" value="F:lipid binding"/>
    <property type="evidence" value="ECO:0007669"/>
    <property type="project" value="TreeGrafter"/>
</dbReference>
<name>A0A0C3S542_PHLG1</name>
<dbReference type="OrthoDB" id="5983572at2759"/>
<evidence type="ECO:0000256" key="3">
    <source>
        <dbReference type="ARBA" id="ARBA00022490"/>
    </source>
</evidence>
<keyword evidence="7" id="KW-1185">Reference proteome</keyword>
<keyword evidence="2 4" id="KW-0728">SH3 domain</keyword>
<evidence type="ECO:0000256" key="1">
    <source>
        <dbReference type="ARBA" id="ARBA00004496"/>
    </source>
</evidence>
<dbReference type="InterPro" id="IPR036028">
    <property type="entry name" value="SH3-like_dom_sf"/>
</dbReference>
<dbReference type="GO" id="GO:0051666">
    <property type="term" value="P:actin cortical patch localization"/>
    <property type="evidence" value="ECO:0007669"/>
    <property type="project" value="InterPro"/>
</dbReference>
<comment type="subcellular location">
    <subcellularLocation>
        <location evidence="1">Cytoplasm</location>
    </subcellularLocation>
</comment>
<dbReference type="PANTHER" id="PTHR47174">
    <property type="entry name" value="BRIDGING INTEGRATOR 3"/>
    <property type="match status" value="1"/>
</dbReference>
<dbReference type="InterPro" id="IPR001452">
    <property type="entry name" value="SH3_domain"/>
</dbReference>
<dbReference type="STRING" id="745531.A0A0C3S542"/>
<reference evidence="6 7" key="1">
    <citation type="journal article" date="2014" name="PLoS Genet.">
        <title>Analysis of the Phlebiopsis gigantea genome, transcriptome and secretome provides insight into its pioneer colonization strategies of wood.</title>
        <authorList>
            <person name="Hori C."/>
            <person name="Ishida T."/>
            <person name="Igarashi K."/>
            <person name="Samejima M."/>
            <person name="Suzuki H."/>
            <person name="Master E."/>
            <person name="Ferreira P."/>
            <person name="Ruiz-Duenas F.J."/>
            <person name="Held B."/>
            <person name="Canessa P."/>
            <person name="Larrondo L.F."/>
            <person name="Schmoll M."/>
            <person name="Druzhinina I.S."/>
            <person name="Kubicek C.P."/>
            <person name="Gaskell J.A."/>
            <person name="Kersten P."/>
            <person name="St John F."/>
            <person name="Glasner J."/>
            <person name="Sabat G."/>
            <person name="Splinter BonDurant S."/>
            <person name="Syed K."/>
            <person name="Yadav J."/>
            <person name="Mgbeahuruike A.C."/>
            <person name="Kovalchuk A."/>
            <person name="Asiegbu F.O."/>
            <person name="Lackner G."/>
            <person name="Hoffmeister D."/>
            <person name="Rencoret J."/>
            <person name="Gutierrez A."/>
            <person name="Sun H."/>
            <person name="Lindquist E."/>
            <person name="Barry K."/>
            <person name="Riley R."/>
            <person name="Grigoriev I.V."/>
            <person name="Henrissat B."/>
            <person name="Kues U."/>
            <person name="Berka R.M."/>
            <person name="Martinez A.T."/>
            <person name="Covert S.F."/>
            <person name="Blanchette R.A."/>
            <person name="Cullen D."/>
        </authorList>
    </citation>
    <scope>NUCLEOTIDE SEQUENCE [LARGE SCALE GENOMIC DNA]</scope>
    <source>
        <strain evidence="6 7">11061_1 CR5-6</strain>
    </source>
</reference>
<evidence type="ECO:0000256" key="4">
    <source>
        <dbReference type="PROSITE-ProRule" id="PRU00192"/>
    </source>
</evidence>
<dbReference type="PRINTS" id="PR00499">
    <property type="entry name" value="P67PHOX"/>
</dbReference>
<dbReference type="PRINTS" id="PR00452">
    <property type="entry name" value="SH3DOMAIN"/>
</dbReference>
<dbReference type="AlphaFoldDB" id="A0A0C3S542"/>
<protein>
    <recommendedName>
        <fullName evidence="5">SH3 domain-containing protein</fullName>
    </recommendedName>
</protein>